<evidence type="ECO:0000256" key="4">
    <source>
        <dbReference type="ARBA" id="ARBA00022884"/>
    </source>
</evidence>
<dbReference type="InParanoid" id="S8DXQ9"/>
<dbReference type="InterPro" id="IPR027417">
    <property type="entry name" value="P-loop_NTPase"/>
</dbReference>
<dbReference type="InterPro" id="IPR011545">
    <property type="entry name" value="DEAD/DEAH_box_helicase_dom"/>
</dbReference>
<dbReference type="PROSITE" id="PS51194">
    <property type="entry name" value="HELICASE_CTER"/>
    <property type="match status" value="1"/>
</dbReference>
<dbReference type="InterPro" id="IPR014001">
    <property type="entry name" value="Helicase_ATP-bd"/>
</dbReference>
<dbReference type="GO" id="GO:0003724">
    <property type="term" value="F:RNA helicase activity"/>
    <property type="evidence" value="ECO:0007669"/>
    <property type="project" value="UniProtKB-EC"/>
</dbReference>
<dbReference type="SMART" id="SM00490">
    <property type="entry name" value="HELICc"/>
    <property type="match status" value="1"/>
</dbReference>
<evidence type="ECO:0000256" key="6">
    <source>
        <dbReference type="SAM" id="MobiDB-lite"/>
    </source>
</evidence>
<evidence type="ECO:0000256" key="2">
    <source>
        <dbReference type="ARBA" id="ARBA00022801"/>
    </source>
</evidence>
<evidence type="ECO:0000259" key="8">
    <source>
        <dbReference type="PROSITE" id="PS51194"/>
    </source>
</evidence>
<keyword evidence="1 5" id="KW-0547">Nucleotide-binding</keyword>
<dbReference type="eggNOG" id="KOG0342">
    <property type="taxonomic scope" value="Eukaryota"/>
</dbReference>
<dbReference type="Gene3D" id="3.40.50.300">
    <property type="entry name" value="P-loop containing nucleotide triphosphate hydrolases"/>
    <property type="match status" value="2"/>
</dbReference>
<dbReference type="Pfam" id="PF00270">
    <property type="entry name" value="DEAD"/>
    <property type="match status" value="1"/>
</dbReference>
<feature type="domain" description="Helicase ATP-binding" evidence="7">
    <location>
        <begin position="103"/>
        <end position="309"/>
    </location>
</feature>
<feature type="compositionally biased region" description="Basic and acidic residues" evidence="6">
    <location>
        <begin position="627"/>
        <end position="639"/>
    </location>
</feature>
<evidence type="ECO:0000259" key="7">
    <source>
        <dbReference type="PROSITE" id="PS51192"/>
    </source>
</evidence>
<dbReference type="AlphaFoldDB" id="S8DXQ9"/>
<dbReference type="Proteomes" id="UP000015241">
    <property type="component" value="Unassembled WGS sequence"/>
</dbReference>
<dbReference type="OrthoDB" id="193716at2759"/>
<dbReference type="SUPFAM" id="SSF52540">
    <property type="entry name" value="P-loop containing nucleoside triphosphate hydrolases"/>
    <property type="match status" value="1"/>
</dbReference>
<feature type="region of interest" description="Disordered" evidence="6">
    <location>
        <begin position="599"/>
        <end position="726"/>
    </location>
</feature>
<sequence>MLASSWARALWSSPATFSRGVAATGSRASRRWLSAAAAVKESQEEVSTRPTAASDTPEFSTLKDAVSENTLKAIVGRPFNLTHMSPVQAAVLPLLPGLSQPYDLESDKPRDMLVRAKTGTGKTLGFLVPAVEARIRALKQCGKEAAAEAGQPGDRYTEERAVRRMARADAGCLIISPTRELATQIANAALQLSEHHPGFEVRLFVGGNSKQLQLRDWHKGRRDIVVGTPGRIRDLVENEPAVAESIAKAPILILDEADTLLDMGFRDDLDAIVSKLPPTPERQTFMFSATVSPAIRQVARTYLAKNHMFINCVDESAPPTHINIPQYHTVLPTPGDQLPHLLRLLMHDQLTNGNKSKTIVFSPTTKMTQLYSTLFRNLASTLPGGTGTRVYEIHSKLNQGQRDRASRNFREQSRGPSILITSDVSARGLDYPGVTRVIQIGCPSSPEAYVHRAGRTGRGNDVTGRVDLVLLPWEVGYVTWQLTEMPLKPLTTGELQKQVTELAQRLDSGELQVKINNVKTPYSGVHESMPSKVAELQTMLDEDAITETLFSLFGYYGPKAGELRVQRNVVVEGLKSWAAGSMGLPKPPYISPAMLAKTGLSDKPEDSRSSYKRKGSSPWDMRGNQGKSKDGRDYAREPRSYGQRSSDSDRRPFGSDRGARESSRGSRDYDRGSRDYDRGSRDYDRGSRDYDRGSRGSSRGYDRESRDHDKPRERRRFDREPRESSD</sequence>
<organism evidence="9 10">
    <name type="scientific">Fomitopsis schrenkii</name>
    <name type="common">Brown rot fungus</name>
    <dbReference type="NCBI Taxonomy" id="2126942"/>
    <lineage>
        <taxon>Eukaryota</taxon>
        <taxon>Fungi</taxon>
        <taxon>Dikarya</taxon>
        <taxon>Basidiomycota</taxon>
        <taxon>Agaricomycotina</taxon>
        <taxon>Agaricomycetes</taxon>
        <taxon>Polyporales</taxon>
        <taxon>Fomitopsis</taxon>
    </lineage>
</organism>
<reference evidence="9 10" key="1">
    <citation type="journal article" date="2012" name="Science">
        <title>The Paleozoic origin of enzymatic lignin decomposition reconstructed from 31 fungal genomes.</title>
        <authorList>
            <person name="Floudas D."/>
            <person name="Binder M."/>
            <person name="Riley R."/>
            <person name="Barry K."/>
            <person name="Blanchette R.A."/>
            <person name="Henrissat B."/>
            <person name="Martinez A.T."/>
            <person name="Otillar R."/>
            <person name="Spatafora J.W."/>
            <person name="Yadav J.S."/>
            <person name="Aerts A."/>
            <person name="Benoit I."/>
            <person name="Boyd A."/>
            <person name="Carlson A."/>
            <person name="Copeland A."/>
            <person name="Coutinho P.M."/>
            <person name="de Vries R.P."/>
            <person name="Ferreira P."/>
            <person name="Findley K."/>
            <person name="Foster B."/>
            <person name="Gaskell J."/>
            <person name="Glotzer D."/>
            <person name="Gorecki P."/>
            <person name="Heitman J."/>
            <person name="Hesse C."/>
            <person name="Hori C."/>
            <person name="Igarashi K."/>
            <person name="Jurgens J.A."/>
            <person name="Kallen N."/>
            <person name="Kersten P."/>
            <person name="Kohler A."/>
            <person name="Kuees U."/>
            <person name="Kumar T.K.A."/>
            <person name="Kuo A."/>
            <person name="LaButti K."/>
            <person name="Larrondo L.F."/>
            <person name="Lindquist E."/>
            <person name="Ling A."/>
            <person name="Lombard V."/>
            <person name="Lucas S."/>
            <person name="Lundell T."/>
            <person name="Martin R."/>
            <person name="McLaughlin D.J."/>
            <person name="Morgenstern I."/>
            <person name="Morin E."/>
            <person name="Murat C."/>
            <person name="Nagy L.G."/>
            <person name="Nolan M."/>
            <person name="Ohm R.A."/>
            <person name="Patyshakuliyeva A."/>
            <person name="Rokas A."/>
            <person name="Ruiz-Duenas F.J."/>
            <person name="Sabat G."/>
            <person name="Salamov A."/>
            <person name="Samejima M."/>
            <person name="Schmutz J."/>
            <person name="Slot J.C."/>
            <person name="St John F."/>
            <person name="Stenlid J."/>
            <person name="Sun H."/>
            <person name="Sun S."/>
            <person name="Syed K."/>
            <person name="Tsang A."/>
            <person name="Wiebenga A."/>
            <person name="Young D."/>
            <person name="Pisabarro A."/>
            <person name="Eastwood D.C."/>
            <person name="Martin F."/>
            <person name="Cullen D."/>
            <person name="Grigoriev I.V."/>
            <person name="Hibbett D.S."/>
        </authorList>
    </citation>
    <scope>NUCLEOTIDE SEQUENCE</scope>
    <source>
        <strain evidence="10">FP-58527</strain>
    </source>
</reference>
<comment type="catalytic activity">
    <reaction evidence="5">
        <text>ATP + H2O = ADP + phosphate + H(+)</text>
        <dbReference type="Rhea" id="RHEA:13065"/>
        <dbReference type="ChEBI" id="CHEBI:15377"/>
        <dbReference type="ChEBI" id="CHEBI:15378"/>
        <dbReference type="ChEBI" id="CHEBI:30616"/>
        <dbReference type="ChEBI" id="CHEBI:43474"/>
        <dbReference type="ChEBI" id="CHEBI:456216"/>
        <dbReference type="EC" id="3.6.4.13"/>
    </reaction>
</comment>
<dbReference type="EMBL" id="KE504176">
    <property type="protein sequence ID" value="EPS97407.1"/>
    <property type="molecule type" value="Genomic_DNA"/>
</dbReference>
<evidence type="ECO:0000256" key="1">
    <source>
        <dbReference type="ARBA" id="ARBA00022741"/>
    </source>
</evidence>
<dbReference type="CDD" id="cd18787">
    <property type="entry name" value="SF2_C_DEAD"/>
    <property type="match status" value="1"/>
</dbReference>
<dbReference type="PANTHER" id="PTHR24031">
    <property type="entry name" value="RNA HELICASE"/>
    <property type="match status" value="1"/>
</dbReference>
<dbReference type="Pfam" id="PF00271">
    <property type="entry name" value="Helicase_C"/>
    <property type="match status" value="1"/>
</dbReference>
<comment type="similarity">
    <text evidence="5">Belongs to the DEAD box helicase family.</text>
</comment>
<evidence type="ECO:0000313" key="10">
    <source>
        <dbReference type="Proteomes" id="UP000015241"/>
    </source>
</evidence>
<dbReference type="InterPro" id="IPR001650">
    <property type="entry name" value="Helicase_C-like"/>
</dbReference>
<dbReference type="GO" id="GO:0003723">
    <property type="term" value="F:RNA binding"/>
    <property type="evidence" value="ECO:0007669"/>
    <property type="project" value="UniProtKB-UniRule"/>
</dbReference>
<feature type="domain" description="Helicase C-terminal" evidence="8">
    <location>
        <begin position="337"/>
        <end position="519"/>
    </location>
</feature>
<accession>S8DXQ9</accession>
<keyword evidence="4 5" id="KW-0694">RNA-binding</keyword>
<gene>
    <name evidence="9" type="ORF">FOMPIDRAFT_1025034</name>
</gene>
<dbReference type="FunCoup" id="S8DXQ9">
    <property type="interactions" value="206"/>
</dbReference>
<dbReference type="GO" id="GO:0005524">
    <property type="term" value="F:ATP binding"/>
    <property type="evidence" value="ECO:0007669"/>
    <property type="project" value="UniProtKB-UniRule"/>
</dbReference>
<dbReference type="SMART" id="SM00487">
    <property type="entry name" value="DEXDc"/>
    <property type="match status" value="1"/>
</dbReference>
<feature type="compositionally biased region" description="Basic and acidic residues" evidence="6">
    <location>
        <begin position="646"/>
        <end position="726"/>
    </location>
</feature>
<feature type="non-terminal residue" evidence="9">
    <location>
        <position position="1"/>
    </location>
</feature>
<comment type="domain">
    <text evidence="5">The Q motif is unique to and characteristic of the DEAD box family of RNA helicases and controls ATP binding and hydrolysis.</text>
</comment>
<evidence type="ECO:0000256" key="5">
    <source>
        <dbReference type="RuleBase" id="RU365068"/>
    </source>
</evidence>
<keyword evidence="5" id="KW-0347">Helicase</keyword>
<evidence type="ECO:0000256" key="3">
    <source>
        <dbReference type="ARBA" id="ARBA00022840"/>
    </source>
</evidence>
<dbReference type="EC" id="3.6.4.13" evidence="5"/>
<dbReference type="PROSITE" id="PS51192">
    <property type="entry name" value="HELICASE_ATP_BIND_1"/>
    <property type="match status" value="1"/>
</dbReference>
<proteinExistence type="inferred from homology"/>
<name>S8DXQ9_FOMSC</name>
<feature type="compositionally biased region" description="Basic and acidic residues" evidence="6">
    <location>
        <begin position="600"/>
        <end position="609"/>
    </location>
</feature>
<keyword evidence="2 5" id="KW-0378">Hydrolase</keyword>
<dbReference type="GO" id="GO:0016787">
    <property type="term" value="F:hydrolase activity"/>
    <property type="evidence" value="ECO:0007669"/>
    <property type="project" value="UniProtKB-KW"/>
</dbReference>
<dbReference type="HOGENOM" id="CLU_003041_26_6_1"/>
<keyword evidence="3 5" id="KW-0067">ATP-binding</keyword>
<keyword evidence="10" id="KW-1185">Reference proteome</keyword>
<comment type="function">
    <text evidence="5">RNA helicase.</text>
</comment>
<evidence type="ECO:0000313" key="9">
    <source>
        <dbReference type="EMBL" id="EPS97407.1"/>
    </source>
</evidence>
<protein>
    <recommendedName>
        <fullName evidence="5">ATP-dependent RNA helicase</fullName>
        <ecNumber evidence="5">3.6.4.13</ecNumber>
    </recommendedName>
</protein>
<dbReference type="STRING" id="743788.S8DXQ9"/>